<protein>
    <submittedName>
        <fullName evidence="2">GNAT family N-acetyltransferase</fullName>
        <ecNumber evidence="2">2.3.1.-</ecNumber>
    </submittedName>
</protein>
<dbReference type="EC" id="2.3.1.-" evidence="2"/>
<sequence>MNSSHHVPNERDTTHRALTLTRVSDTEWHAVQADQVVGRGDASRRPDGRLFVSIDAWHDTVFDRIAHAMLADLPAPLHTLVDESDHATASAWQRAGFTTARRDQGYLVPTDPQVTGLLPARPPAGVTIVPAAQAEQGPLRALERVIHDEVEACAGWQSIPAQVLPRPAGTLVVDPAQYAVARQHDRYVGLIRVSPPRRPRIGLIAVRAELHRHGIARALLAHALEALHRDGTTAAWAEVAESNTAATALLEGIGARHADSTLELVRR</sequence>
<evidence type="ECO:0000313" key="2">
    <source>
        <dbReference type="EMBL" id="WBP91117.1"/>
    </source>
</evidence>
<organism evidence="2 3">
    <name type="scientific">Kitasatospora cathayae</name>
    <dbReference type="NCBI Taxonomy" id="3004092"/>
    <lineage>
        <taxon>Bacteria</taxon>
        <taxon>Bacillati</taxon>
        <taxon>Actinomycetota</taxon>
        <taxon>Actinomycetes</taxon>
        <taxon>Kitasatosporales</taxon>
        <taxon>Streptomycetaceae</taxon>
        <taxon>Kitasatospora</taxon>
    </lineage>
</organism>
<evidence type="ECO:0000259" key="1">
    <source>
        <dbReference type="PROSITE" id="PS51186"/>
    </source>
</evidence>
<dbReference type="PROSITE" id="PS51186">
    <property type="entry name" value="GNAT"/>
    <property type="match status" value="1"/>
</dbReference>
<dbReference type="RefSeq" id="WP_270150289.1">
    <property type="nucleotide sequence ID" value="NZ_CP115450.1"/>
</dbReference>
<dbReference type="Pfam" id="PF00583">
    <property type="entry name" value="Acetyltransf_1"/>
    <property type="match status" value="1"/>
</dbReference>
<dbReference type="SUPFAM" id="SSF55729">
    <property type="entry name" value="Acyl-CoA N-acyltransferases (Nat)"/>
    <property type="match status" value="1"/>
</dbReference>
<reference evidence="3" key="1">
    <citation type="submission" date="2022-12" db="EMBL/GenBank/DDBJ databases">
        <authorList>
            <person name="Mo P."/>
        </authorList>
    </citation>
    <scope>NUCLEOTIDE SEQUENCE [LARGE SCALE GENOMIC DNA]</scope>
    <source>
        <strain evidence="3">HUAS 3-15</strain>
    </source>
</reference>
<proteinExistence type="predicted"/>
<keyword evidence="2" id="KW-0808">Transferase</keyword>
<gene>
    <name evidence="2" type="ORF">O1G21_38075</name>
</gene>
<dbReference type="InterPro" id="IPR000182">
    <property type="entry name" value="GNAT_dom"/>
</dbReference>
<keyword evidence="2" id="KW-0012">Acyltransferase</keyword>
<dbReference type="GO" id="GO:0016746">
    <property type="term" value="F:acyltransferase activity"/>
    <property type="evidence" value="ECO:0007669"/>
    <property type="project" value="UniProtKB-KW"/>
</dbReference>
<dbReference type="Proteomes" id="UP001212821">
    <property type="component" value="Chromosome"/>
</dbReference>
<name>A0ABY7QER6_9ACTN</name>
<keyword evidence="3" id="KW-1185">Reference proteome</keyword>
<dbReference type="Gene3D" id="3.40.630.30">
    <property type="match status" value="1"/>
</dbReference>
<dbReference type="InterPro" id="IPR016181">
    <property type="entry name" value="Acyl_CoA_acyltransferase"/>
</dbReference>
<feature type="domain" description="N-acetyltransferase" evidence="1">
    <location>
        <begin position="126"/>
        <end position="267"/>
    </location>
</feature>
<evidence type="ECO:0000313" key="3">
    <source>
        <dbReference type="Proteomes" id="UP001212821"/>
    </source>
</evidence>
<accession>A0ABY7QER6</accession>
<dbReference type="EMBL" id="CP115450">
    <property type="protein sequence ID" value="WBP91117.1"/>
    <property type="molecule type" value="Genomic_DNA"/>
</dbReference>